<dbReference type="RefSeq" id="WP_369721254.1">
    <property type="nucleotide sequence ID" value="NZ_CP165734.1"/>
</dbReference>
<evidence type="ECO:0000313" key="1">
    <source>
        <dbReference type="EMBL" id="XDV56813.1"/>
    </source>
</evidence>
<proteinExistence type="predicted"/>
<reference evidence="1" key="1">
    <citation type="submission" date="2024-08" db="EMBL/GenBank/DDBJ databases">
        <authorList>
            <person name="Chaddad Z."/>
            <person name="Lamrabet M."/>
            <person name="Bouhnik O."/>
            <person name="Alami S."/>
            <person name="Wipf D."/>
            <person name="Courty P.E."/>
            <person name="Missbah El Idrissi M."/>
        </authorList>
    </citation>
    <scope>NUCLEOTIDE SEQUENCE</scope>
    <source>
        <strain evidence="1">LLZ17</strain>
    </source>
</reference>
<name>A0AB39XIG6_9BRAD</name>
<protein>
    <submittedName>
        <fullName evidence="1">Uncharacterized protein</fullName>
    </submittedName>
</protein>
<sequence>MPHQLPLFEIHLSQRRRTFQWCLCTTEGRPLMQGAEASRVAAKYQADRALFLMLLASAYRPQLPGEGRFESFGRTRPEA</sequence>
<organism evidence="1">
    <name type="scientific">Bradyrhizobium sp. LLZ17</name>
    <dbReference type="NCBI Taxonomy" id="3239388"/>
    <lineage>
        <taxon>Bacteria</taxon>
        <taxon>Pseudomonadati</taxon>
        <taxon>Pseudomonadota</taxon>
        <taxon>Alphaproteobacteria</taxon>
        <taxon>Hyphomicrobiales</taxon>
        <taxon>Nitrobacteraceae</taxon>
        <taxon>Bradyrhizobium</taxon>
    </lineage>
</organism>
<accession>A0AB39XIG6</accession>
<dbReference type="AlphaFoldDB" id="A0AB39XIG6"/>
<dbReference type="EMBL" id="CP165734">
    <property type="protein sequence ID" value="XDV56813.1"/>
    <property type="molecule type" value="Genomic_DNA"/>
</dbReference>
<gene>
    <name evidence="1" type="ORF">AB8Z38_30045</name>
</gene>